<organism evidence="2">
    <name type="scientific">Klebsiella pneumoniae</name>
    <dbReference type="NCBI Taxonomy" id="573"/>
    <lineage>
        <taxon>Bacteria</taxon>
        <taxon>Pseudomonadati</taxon>
        <taxon>Pseudomonadota</taxon>
        <taxon>Gammaproteobacteria</taxon>
        <taxon>Enterobacterales</taxon>
        <taxon>Enterobacteriaceae</taxon>
        <taxon>Klebsiella/Raoultella group</taxon>
        <taxon>Klebsiella</taxon>
        <taxon>Klebsiella pneumoniae complex</taxon>
    </lineage>
</organism>
<protein>
    <submittedName>
        <fullName evidence="2">Uncharacterized protein</fullName>
    </submittedName>
</protein>
<reference evidence="2" key="1">
    <citation type="submission" date="2019-12" db="EMBL/GenBank/DDBJ databases">
        <title>Complete sequence of Tn6502.</title>
        <authorList>
            <person name="Zhou D."/>
        </authorList>
    </citation>
    <scope>NUCLEOTIDE SEQUENCE</scope>
    <source>
        <strain evidence="2">362713</strain>
        <plasmid evidence="2">p362713-FIIK</plasmid>
    </source>
</reference>
<reference evidence="3" key="2">
    <citation type="submission" date="2019-12" db="EMBL/GenBank/DDBJ databases">
        <authorList>
            <person name="Zhou D."/>
        </authorList>
    </citation>
    <scope>NUCLEOTIDE SEQUENCE</scope>
    <source>
        <strain evidence="3">111119051</strain>
        <plasmid evidence="3">p19051-FIIK</plasmid>
    </source>
</reference>
<keyword evidence="1" id="KW-1133">Transmembrane helix</keyword>
<evidence type="ECO:0000313" key="3">
    <source>
        <dbReference type="EMBL" id="QIZ17633.1"/>
    </source>
</evidence>
<proteinExistence type="predicted"/>
<dbReference type="AlphaFoldDB" id="A0A6H0A9G1"/>
<geneLocation type="plasmid" evidence="2">
    <name>p362713-FIIK</name>
</geneLocation>
<evidence type="ECO:0000313" key="2">
    <source>
        <dbReference type="EMBL" id="QIS36566.1"/>
    </source>
</evidence>
<keyword evidence="1" id="KW-0472">Membrane</keyword>
<dbReference type="EMBL" id="MN823997">
    <property type="protein sequence ID" value="QIZ17633.1"/>
    <property type="molecule type" value="Genomic_DNA"/>
</dbReference>
<keyword evidence="2" id="KW-0614">Plasmid</keyword>
<name>A0A6H0A9G1_KLEPN</name>
<feature type="transmembrane region" description="Helical" evidence="1">
    <location>
        <begin position="20"/>
        <end position="38"/>
    </location>
</feature>
<evidence type="ECO:0000256" key="1">
    <source>
        <dbReference type="SAM" id="Phobius"/>
    </source>
</evidence>
<geneLocation type="plasmid" evidence="3">
    <name>p19051-FIIK</name>
</geneLocation>
<dbReference type="EMBL" id="MN823999">
    <property type="protein sequence ID" value="QIS36566.1"/>
    <property type="molecule type" value="Genomic_DNA"/>
</dbReference>
<sequence>MAVIMLLAICNRVVYDTPFSFAFMVILTSVFFGFVMNLDFGRYQLSLLTSAINSFRAEKLGG</sequence>
<accession>A0A6H0A9G1</accession>
<keyword evidence="1" id="KW-0812">Transmembrane</keyword>